<evidence type="ECO:0000313" key="1">
    <source>
        <dbReference type="EMBL" id="PJI91273.1"/>
    </source>
</evidence>
<accession>A0A2M8WK41</accession>
<gene>
    <name evidence="1" type="ORF">BC777_0097</name>
</gene>
<reference evidence="1 2" key="1">
    <citation type="submission" date="2017-11" db="EMBL/GenBank/DDBJ databases">
        <title>Genomic Encyclopedia of Archaeal and Bacterial Type Strains, Phase II (KMG-II): From Individual Species to Whole Genera.</title>
        <authorList>
            <person name="Goeker M."/>
        </authorList>
    </citation>
    <scope>NUCLEOTIDE SEQUENCE [LARGE SCALE GENOMIC DNA]</scope>
    <source>
        <strain evidence="1 2">DSM 29128</strain>
    </source>
</reference>
<evidence type="ECO:0000313" key="2">
    <source>
        <dbReference type="Proteomes" id="UP000228531"/>
    </source>
</evidence>
<name>A0A2M8WK41_9RHOB</name>
<proteinExistence type="predicted"/>
<dbReference type="CDD" id="cd00093">
    <property type="entry name" value="HTH_XRE"/>
    <property type="match status" value="1"/>
</dbReference>
<dbReference type="SUPFAM" id="SSF47413">
    <property type="entry name" value="lambda repressor-like DNA-binding domains"/>
    <property type="match status" value="1"/>
</dbReference>
<dbReference type="EMBL" id="PGTY01000001">
    <property type="protein sequence ID" value="PJI91273.1"/>
    <property type="molecule type" value="Genomic_DNA"/>
</dbReference>
<sequence length="77" mass="8446">MRIMGINMKLDDYLKANSISGADFAKTIGVDAATVFRIRTGRVFPHRRTMQAIIIATGGQVSANDLIYVNDETGDQN</sequence>
<evidence type="ECO:0008006" key="3">
    <source>
        <dbReference type="Google" id="ProtNLM"/>
    </source>
</evidence>
<dbReference type="InterPro" id="IPR010982">
    <property type="entry name" value="Lambda_DNA-bd_dom_sf"/>
</dbReference>
<dbReference type="GO" id="GO:0003677">
    <property type="term" value="F:DNA binding"/>
    <property type="evidence" value="ECO:0007669"/>
    <property type="project" value="InterPro"/>
</dbReference>
<keyword evidence="2" id="KW-1185">Reference proteome</keyword>
<comment type="caution">
    <text evidence="1">The sequence shown here is derived from an EMBL/GenBank/DDBJ whole genome shotgun (WGS) entry which is preliminary data.</text>
</comment>
<dbReference type="Proteomes" id="UP000228531">
    <property type="component" value="Unassembled WGS sequence"/>
</dbReference>
<organism evidence="1 2">
    <name type="scientific">Yoonia maricola</name>
    <dbReference type="NCBI Taxonomy" id="420999"/>
    <lineage>
        <taxon>Bacteria</taxon>
        <taxon>Pseudomonadati</taxon>
        <taxon>Pseudomonadota</taxon>
        <taxon>Alphaproteobacteria</taxon>
        <taxon>Rhodobacterales</taxon>
        <taxon>Paracoccaceae</taxon>
        <taxon>Yoonia</taxon>
    </lineage>
</organism>
<dbReference type="AlphaFoldDB" id="A0A2M8WK41"/>
<dbReference type="InterPro" id="IPR001387">
    <property type="entry name" value="Cro/C1-type_HTH"/>
</dbReference>
<protein>
    <recommendedName>
        <fullName evidence="3">Helix-turn-helix protein</fullName>
    </recommendedName>
</protein>